<organism evidence="1 2">
    <name type="scientific">Propionispora hippei DSM 15287</name>
    <dbReference type="NCBI Taxonomy" id="1123003"/>
    <lineage>
        <taxon>Bacteria</taxon>
        <taxon>Bacillati</taxon>
        <taxon>Bacillota</taxon>
        <taxon>Negativicutes</taxon>
        <taxon>Selenomonadales</taxon>
        <taxon>Sporomusaceae</taxon>
        <taxon>Propionispora</taxon>
    </lineage>
</organism>
<reference evidence="1 2" key="1">
    <citation type="submission" date="2016-11" db="EMBL/GenBank/DDBJ databases">
        <authorList>
            <person name="Varghese N."/>
            <person name="Submissions S."/>
        </authorList>
    </citation>
    <scope>NUCLEOTIDE SEQUENCE [LARGE SCALE GENOMIC DNA]</scope>
    <source>
        <strain evidence="1 2">DSM 15287</strain>
    </source>
</reference>
<dbReference type="SUPFAM" id="SSF47413">
    <property type="entry name" value="lambda repressor-like DNA-binding domains"/>
    <property type="match status" value="1"/>
</dbReference>
<dbReference type="InterPro" id="IPR010982">
    <property type="entry name" value="Lambda_DNA-bd_dom_sf"/>
</dbReference>
<dbReference type="CDD" id="cd00093">
    <property type="entry name" value="HTH_XRE"/>
    <property type="match status" value="1"/>
</dbReference>
<gene>
    <name evidence="1" type="ORF">SAMN02745170_02068</name>
</gene>
<dbReference type="Pfam" id="PF13560">
    <property type="entry name" value="HTH_31"/>
    <property type="match status" value="1"/>
</dbReference>
<dbReference type="RefSeq" id="WP_188128278.1">
    <property type="nucleotide sequence ID" value="NZ_FQZD01000014.1"/>
</dbReference>
<dbReference type="Gene3D" id="1.10.260.40">
    <property type="entry name" value="lambda repressor-like DNA-binding domains"/>
    <property type="match status" value="1"/>
</dbReference>
<evidence type="ECO:0000313" key="2">
    <source>
        <dbReference type="Proteomes" id="UP000322917"/>
    </source>
</evidence>
<proteinExistence type="predicted"/>
<dbReference type="Proteomes" id="UP000322917">
    <property type="component" value="Unassembled WGS sequence"/>
</dbReference>
<protein>
    <submittedName>
        <fullName evidence="1">Helix-turn-helix domain-containing protein</fullName>
    </submittedName>
</protein>
<dbReference type="GO" id="GO:0003677">
    <property type="term" value="F:DNA binding"/>
    <property type="evidence" value="ECO:0007669"/>
    <property type="project" value="InterPro"/>
</dbReference>
<sequence length="161" mass="17764">MNGRFADVMFQARQCAGYTRERAAEMLNISPRTLTYYEAGRQVPDRIVAMMVDAYAAPGAGYYWLSNELYTGRILLPKVNVLGVSNGALQMRVSLRNALQAQERLEDICRDDVIAEDEETPLSACINSLRELAAACMGMEILGTKKSALAGTKADSTRKTF</sequence>
<accession>A0A1M6HQU1</accession>
<dbReference type="InterPro" id="IPR001387">
    <property type="entry name" value="Cro/C1-type_HTH"/>
</dbReference>
<dbReference type="AlphaFoldDB" id="A0A1M6HQU1"/>
<dbReference type="EMBL" id="FQZD01000014">
    <property type="protein sequence ID" value="SHJ24558.1"/>
    <property type="molecule type" value="Genomic_DNA"/>
</dbReference>
<evidence type="ECO:0000313" key="1">
    <source>
        <dbReference type="EMBL" id="SHJ24558.1"/>
    </source>
</evidence>
<keyword evidence="2" id="KW-1185">Reference proteome</keyword>
<name>A0A1M6HQU1_9FIRM</name>